<sequence>MNYQDIAKFVHEHVKNPMHSLSQNQDRPSELKDKELEVIRSVFTKAEVSGGVLAIDTLPLADWM</sequence>
<name>F0SXT4_SYNGF</name>
<accession>F0SXT4</accession>
<dbReference type="EMBL" id="CP002547">
    <property type="protein sequence ID" value="ADY56995.1"/>
    <property type="molecule type" value="Genomic_DNA"/>
</dbReference>
<dbReference type="eggNOG" id="ENOG5033H6M">
    <property type="taxonomic scope" value="Bacteria"/>
</dbReference>
<reference evidence="1 2" key="1">
    <citation type="journal article" date="2011" name="Stand. Genomic Sci.">
        <title>Complete genome sequence of Syntrophobotulus glycolicus type strain (FlGlyR).</title>
        <authorList>
            <person name="Han C."/>
            <person name="Mwirichia R."/>
            <person name="Chertkov O."/>
            <person name="Held B."/>
            <person name="Lapidus A."/>
            <person name="Nolan M."/>
            <person name="Lucas S."/>
            <person name="Hammon N."/>
            <person name="Deshpande S."/>
            <person name="Cheng J.F."/>
            <person name="Tapia R."/>
            <person name="Goodwin L."/>
            <person name="Pitluck S."/>
            <person name="Huntemann M."/>
            <person name="Liolios K."/>
            <person name="Ivanova N."/>
            <person name="Pagani I."/>
            <person name="Mavromatis K."/>
            <person name="Ovchinikova G."/>
            <person name="Pati A."/>
            <person name="Chen A."/>
            <person name="Palaniappan K."/>
            <person name="Land M."/>
            <person name="Hauser L."/>
            <person name="Brambilla E.M."/>
            <person name="Rohde M."/>
            <person name="Spring S."/>
            <person name="Sikorski J."/>
            <person name="Goker M."/>
            <person name="Woyke T."/>
            <person name="Bristow J."/>
            <person name="Eisen J.A."/>
            <person name="Markowitz V."/>
            <person name="Hugenholtz P."/>
            <person name="Kyrpides N.C."/>
            <person name="Klenk H.P."/>
            <person name="Detter J.C."/>
        </authorList>
    </citation>
    <scope>NUCLEOTIDE SEQUENCE [LARGE SCALE GENOMIC DNA]</scope>
    <source>
        <strain evidence="2">DSM 8271 / FlGlyR</strain>
    </source>
</reference>
<dbReference type="STRING" id="645991.Sgly_2722"/>
<reference evidence="2" key="2">
    <citation type="submission" date="2011-02" db="EMBL/GenBank/DDBJ databases">
        <title>The complete genome of Syntrophobotulus glycolicus DSM 8271.</title>
        <authorList>
            <person name="Lucas S."/>
            <person name="Copeland A."/>
            <person name="Lapidus A."/>
            <person name="Bruce D."/>
            <person name="Goodwin L."/>
            <person name="Pitluck S."/>
            <person name="Kyrpides N."/>
            <person name="Mavromatis K."/>
            <person name="Pagani I."/>
            <person name="Ivanova N."/>
            <person name="Mikhailova N."/>
            <person name="Chertkov O."/>
            <person name="Held B."/>
            <person name="Detter J.C."/>
            <person name="Tapia R."/>
            <person name="Han C."/>
            <person name="Land M."/>
            <person name="Hauser L."/>
            <person name="Markowitz V."/>
            <person name="Cheng J.-F."/>
            <person name="Hugenholtz P."/>
            <person name="Woyke T."/>
            <person name="Wu D."/>
            <person name="Spring S."/>
            <person name="Schroeder M."/>
            <person name="Brambilla E."/>
            <person name="Klenk H.-P."/>
            <person name="Eisen J.A."/>
        </authorList>
    </citation>
    <scope>NUCLEOTIDE SEQUENCE [LARGE SCALE GENOMIC DNA]</scope>
    <source>
        <strain evidence="2">DSM 8271 / FlGlyR</strain>
    </source>
</reference>
<proteinExistence type="predicted"/>
<dbReference type="AlphaFoldDB" id="F0SXT4"/>
<dbReference type="OrthoDB" id="1799170at2"/>
<dbReference type="KEGG" id="sgy:Sgly_2722"/>
<keyword evidence="2" id="KW-1185">Reference proteome</keyword>
<dbReference type="HOGENOM" id="CLU_2842584_0_0_9"/>
<evidence type="ECO:0000313" key="2">
    <source>
        <dbReference type="Proteomes" id="UP000007488"/>
    </source>
</evidence>
<dbReference type="RefSeq" id="WP_013625815.1">
    <property type="nucleotide sequence ID" value="NC_015172.1"/>
</dbReference>
<dbReference type="Proteomes" id="UP000007488">
    <property type="component" value="Chromosome"/>
</dbReference>
<organism evidence="1 2">
    <name type="scientific">Syntrophobotulus glycolicus (strain DSM 8271 / FlGlyR)</name>
    <dbReference type="NCBI Taxonomy" id="645991"/>
    <lineage>
        <taxon>Bacteria</taxon>
        <taxon>Bacillati</taxon>
        <taxon>Bacillota</taxon>
        <taxon>Clostridia</taxon>
        <taxon>Eubacteriales</taxon>
        <taxon>Desulfitobacteriaceae</taxon>
        <taxon>Syntrophobotulus</taxon>
    </lineage>
</organism>
<protein>
    <submittedName>
        <fullName evidence="1">Uncharacterized protein</fullName>
    </submittedName>
</protein>
<gene>
    <name evidence="1" type="ordered locus">Sgly_2722</name>
</gene>
<evidence type="ECO:0000313" key="1">
    <source>
        <dbReference type="EMBL" id="ADY56995.1"/>
    </source>
</evidence>